<keyword evidence="12 14" id="KW-0449">Lipoprotein</keyword>
<proteinExistence type="inferred from homology"/>
<evidence type="ECO:0000256" key="8">
    <source>
        <dbReference type="ARBA" id="ARBA00023136"/>
    </source>
</evidence>
<evidence type="ECO:0000313" key="14">
    <source>
        <dbReference type="EMBL" id="MFG6448953.1"/>
    </source>
</evidence>
<comment type="similarity">
    <text evidence="2">Belongs to the LolB family.</text>
</comment>
<protein>
    <recommendedName>
        <fullName evidence="4">Outer-membrane lipoprotein LolB</fullName>
    </recommendedName>
</protein>
<gene>
    <name evidence="14" type="ORF">ACG0Z6_11990</name>
</gene>
<evidence type="ECO:0000256" key="4">
    <source>
        <dbReference type="ARBA" id="ARBA00016202"/>
    </source>
</evidence>
<comment type="caution">
    <text evidence="14">The sequence shown here is derived from an EMBL/GenBank/DDBJ whole genome shotgun (WGS) entry which is preliminary data.</text>
</comment>
<dbReference type="RefSeq" id="WP_394461680.1">
    <property type="nucleotide sequence ID" value="NZ_JBIGHZ010000004.1"/>
</dbReference>
<sequence length="187" mass="19903">MRRRHSALALLSLLLSACASAPPASTPPVQSGAQRRYSGRLALSLAADSPSARHAKGGSAGFELLGTPQAGVLSLISPLGTLMARVRWSAQQAWLQQGAEDEQLYDSMDALLAQLLGEALPLAALFDWLHGQPWSGAAHDAVEPQAFVQLGWRVDLRRMAEGLLVASKLGPNPTEPLAVLRVKLDQD</sequence>
<comment type="subcellular location">
    <subcellularLocation>
        <location evidence="1">Cell outer membrane</location>
        <topology evidence="1">Lipid-anchor</topology>
    </subcellularLocation>
</comment>
<dbReference type="Proteomes" id="UP001606099">
    <property type="component" value="Unassembled WGS sequence"/>
</dbReference>
<feature type="signal peptide" evidence="13">
    <location>
        <begin position="1"/>
        <end position="21"/>
    </location>
</feature>
<evidence type="ECO:0000256" key="5">
    <source>
        <dbReference type="ARBA" id="ARBA00022448"/>
    </source>
</evidence>
<dbReference type="Pfam" id="PF03550">
    <property type="entry name" value="LolB"/>
    <property type="match status" value="1"/>
</dbReference>
<evidence type="ECO:0000256" key="11">
    <source>
        <dbReference type="ARBA" id="ARBA00023237"/>
    </source>
</evidence>
<keyword evidence="8" id="KW-0472">Membrane</keyword>
<evidence type="ECO:0000256" key="9">
    <source>
        <dbReference type="ARBA" id="ARBA00023139"/>
    </source>
</evidence>
<evidence type="ECO:0000256" key="12">
    <source>
        <dbReference type="ARBA" id="ARBA00023288"/>
    </source>
</evidence>
<feature type="chain" id="PRO_5047188522" description="Outer-membrane lipoprotein LolB" evidence="13">
    <location>
        <begin position="22"/>
        <end position="187"/>
    </location>
</feature>
<name>A0ABW7FXD6_9BURK</name>
<keyword evidence="15" id="KW-1185">Reference proteome</keyword>
<organism evidence="14 15">
    <name type="scientific">Roseateles rivi</name>
    <dbReference type="NCBI Taxonomy" id="3299028"/>
    <lineage>
        <taxon>Bacteria</taxon>
        <taxon>Pseudomonadati</taxon>
        <taxon>Pseudomonadota</taxon>
        <taxon>Betaproteobacteria</taxon>
        <taxon>Burkholderiales</taxon>
        <taxon>Sphaerotilaceae</taxon>
        <taxon>Roseateles</taxon>
    </lineage>
</organism>
<evidence type="ECO:0000256" key="6">
    <source>
        <dbReference type="ARBA" id="ARBA00022729"/>
    </source>
</evidence>
<evidence type="ECO:0000256" key="10">
    <source>
        <dbReference type="ARBA" id="ARBA00023186"/>
    </source>
</evidence>
<dbReference type="EMBL" id="JBIGHZ010000004">
    <property type="protein sequence ID" value="MFG6448953.1"/>
    <property type="molecule type" value="Genomic_DNA"/>
</dbReference>
<comment type="subunit">
    <text evidence="3">Monomer.</text>
</comment>
<evidence type="ECO:0000256" key="2">
    <source>
        <dbReference type="ARBA" id="ARBA00009696"/>
    </source>
</evidence>
<evidence type="ECO:0000256" key="7">
    <source>
        <dbReference type="ARBA" id="ARBA00022927"/>
    </source>
</evidence>
<keyword evidence="9" id="KW-0564">Palmitate</keyword>
<keyword evidence="10" id="KW-0143">Chaperone</keyword>
<reference evidence="14 15" key="1">
    <citation type="submission" date="2024-08" db="EMBL/GenBank/DDBJ databases">
        <authorList>
            <person name="Lu H."/>
        </authorList>
    </citation>
    <scope>NUCLEOTIDE SEQUENCE [LARGE SCALE GENOMIC DNA]</scope>
    <source>
        <strain evidence="14 15">BYS180W</strain>
    </source>
</reference>
<dbReference type="InterPro" id="IPR004565">
    <property type="entry name" value="OM_lipoprot_LolB"/>
</dbReference>
<accession>A0ABW7FXD6</accession>
<dbReference type="Gene3D" id="2.50.20.10">
    <property type="entry name" value="Lipoprotein localisation LolA/LolB/LppX"/>
    <property type="match status" value="1"/>
</dbReference>
<dbReference type="InterPro" id="IPR029046">
    <property type="entry name" value="LolA/LolB/LppX"/>
</dbReference>
<evidence type="ECO:0000256" key="3">
    <source>
        <dbReference type="ARBA" id="ARBA00011245"/>
    </source>
</evidence>
<keyword evidence="6 13" id="KW-0732">Signal</keyword>
<dbReference type="PROSITE" id="PS51257">
    <property type="entry name" value="PROKAR_LIPOPROTEIN"/>
    <property type="match status" value="1"/>
</dbReference>
<evidence type="ECO:0000256" key="13">
    <source>
        <dbReference type="SAM" id="SignalP"/>
    </source>
</evidence>
<evidence type="ECO:0000256" key="1">
    <source>
        <dbReference type="ARBA" id="ARBA00004459"/>
    </source>
</evidence>
<keyword evidence="11" id="KW-0998">Cell outer membrane</keyword>
<dbReference type="SUPFAM" id="SSF89392">
    <property type="entry name" value="Prokaryotic lipoproteins and lipoprotein localization factors"/>
    <property type="match status" value="1"/>
</dbReference>
<keyword evidence="5" id="KW-0813">Transport</keyword>
<keyword evidence="7" id="KW-0653">Protein transport</keyword>
<evidence type="ECO:0000313" key="15">
    <source>
        <dbReference type="Proteomes" id="UP001606099"/>
    </source>
</evidence>